<gene>
    <name evidence="4" type="ORF">AL705_06090</name>
</gene>
<dbReference type="Pfam" id="PF03009">
    <property type="entry name" value="GDPD"/>
    <property type="match status" value="1"/>
</dbReference>
<evidence type="ECO:0000313" key="4">
    <source>
        <dbReference type="EMBL" id="ALE19213.1"/>
    </source>
</evidence>
<accession>A0A0M4M8Q4</accession>
<evidence type="ECO:0000256" key="2">
    <source>
        <dbReference type="SAM" id="SignalP"/>
    </source>
</evidence>
<dbReference type="PROSITE" id="PS50007">
    <property type="entry name" value="PIPLC_X_DOMAIN"/>
    <property type="match status" value="1"/>
</dbReference>
<dbReference type="KEGG" id="cbq:AL705_06090"/>
<dbReference type="PANTHER" id="PTHR46211:SF14">
    <property type="entry name" value="GLYCEROPHOSPHODIESTER PHOSPHODIESTERASE"/>
    <property type="match status" value="1"/>
</dbReference>
<sequence length="378" mass="41728">MKTSPLRRGATLALTLPLVLGLAACSDNSGDKKDSTATVTSTTTTAANHVKGLPNGFDLQAHRGGRGENTEESAQAFRHALELGVTTLEFDVVMSKDGVPVVWHDPEVQAEKCRDTAPATPGDHFYPYVGKLLHQLTWAQLQTLRCDKKLAKFPAQQAAKDNRMLQLKDVFALAKKYGATKEIDYNIETKVEGEHRDWSAAPSVFVNAILAAVKDAGVQDHVMIQSFDWRTFPLVKAAAPNIPLVMLWDETTWLKGSPWIGDVSYEEVNGDILKAAKKLGVQVLSPGYTNPYGLLPGQREYKLVADKEFVQAAHKEGFRVVPWTINNKDVLAQQIEAGVDGIITDYPTMLRKVMEDKGMPLPKSFTVKKKMKEVTKQD</sequence>
<feature type="chain" id="PRO_5039726768" evidence="2">
    <location>
        <begin position="30"/>
        <end position="378"/>
    </location>
</feature>
<name>A0A0M4M8Q4_9ACTN</name>
<evidence type="ECO:0000256" key="1">
    <source>
        <dbReference type="SAM" id="MobiDB-lite"/>
    </source>
</evidence>
<dbReference type="PATRIC" id="fig|1562462.4.peg.1254"/>
<dbReference type="GO" id="GO:0006629">
    <property type="term" value="P:lipid metabolic process"/>
    <property type="evidence" value="ECO:0007669"/>
    <property type="project" value="InterPro"/>
</dbReference>
<dbReference type="PROSITE" id="PS51257">
    <property type="entry name" value="PROKAR_LIPOPROTEIN"/>
    <property type="match status" value="1"/>
</dbReference>
<organism evidence="4 5">
    <name type="scientific">Lawsonella clevelandensis</name>
    <dbReference type="NCBI Taxonomy" id="1528099"/>
    <lineage>
        <taxon>Bacteria</taxon>
        <taxon>Bacillati</taxon>
        <taxon>Actinomycetota</taxon>
        <taxon>Actinomycetes</taxon>
        <taxon>Mycobacteriales</taxon>
        <taxon>Lawsonellaceae</taxon>
        <taxon>Lawsonella</taxon>
    </lineage>
</organism>
<feature type="domain" description="GP-PDE" evidence="3">
    <location>
        <begin position="57"/>
        <end position="354"/>
    </location>
</feature>
<dbReference type="PANTHER" id="PTHR46211">
    <property type="entry name" value="GLYCEROPHOSPHORYL DIESTER PHOSPHODIESTERASE"/>
    <property type="match status" value="1"/>
</dbReference>
<feature type="signal peptide" evidence="2">
    <location>
        <begin position="1"/>
        <end position="29"/>
    </location>
</feature>
<feature type="region of interest" description="Disordered" evidence="1">
    <location>
        <begin position="49"/>
        <end position="69"/>
    </location>
</feature>
<reference evidence="4 5" key="1">
    <citation type="journal article" date="2015" name="Genome Announc.">
        <title>Complete Genome Sequences for Two Strains of a Novel Fastidious, Partially Acid-Fast, Gram-Positive Corynebacterineae Bacterium, Derived from Human Clinical Samples.</title>
        <authorList>
            <person name="Nicholson A.C."/>
            <person name="Bell M."/>
            <person name="Humrighouse B.W."/>
            <person name="McQuiston J.R."/>
        </authorList>
    </citation>
    <scope>NUCLEOTIDE SEQUENCE [LARGE SCALE GENOMIC DNA]</scope>
    <source>
        <strain evidence="4 5">X1698</strain>
    </source>
</reference>
<dbReference type="AlphaFoldDB" id="A0A0M4M8Q4"/>
<dbReference type="EMBL" id="CP012390">
    <property type="protein sequence ID" value="ALE19213.1"/>
    <property type="molecule type" value="Genomic_DNA"/>
</dbReference>
<proteinExistence type="predicted"/>
<dbReference type="Gene3D" id="3.20.20.190">
    <property type="entry name" value="Phosphatidylinositol (PI) phosphodiesterase"/>
    <property type="match status" value="1"/>
</dbReference>
<keyword evidence="2" id="KW-0732">Signal</keyword>
<dbReference type="RefSeq" id="WP_053962250.1">
    <property type="nucleotide sequence ID" value="NZ_CP012390.1"/>
</dbReference>
<dbReference type="GO" id="GO:0008081">
    <property type="term" value="F:phosphoric diester hydrolase activity"/>
    <property type="evidence" value="ECO:0007669"/>
    <property type="project" value="InterPro"/>
</dbReference>
<dbReference type="PROSITE" id="PS51704">
    <property type="entry name" value="GP_PDE"/>
    <property type="match status" value="1"/>
</dbReference>
<protein>
    <submittedName>
        <fullName evidence="4">Glycerophosphodiester phosphodiesterase</fullName>
    </submittedName>
</protein>
<evidence type="ECO:0000313" key="5">
    <source>
        <dbReference type="Proteomes" id="UP000068137"/>
    </source>
</evidence>
<dbReference type="STRING" id="1528099.AL705_06090"/>
<dbReference type="InterPro" id="IPR030395">
    <property type="entry name" value="GP_PDE_dom"/>
</dbReference>
<dbReference type="Proteomes" id="UP000068137">
    <property type="component" value="Chromosome"/>
</dbReference>
<dbReference type="InterPro" id="IPR017946">
    <property type="entry name" value="PLC-like_Pdiesterase_TIM-brl"/>
</dbReference>
<evidence type="ECO:0000259" key="3">
    <source>
        <dbReference type="PROSITE" id="PS51704"/>
    </source>
</evidence>
<dbReference type="SUPFAM" id="SSF51695">
    <property type="entry name" value="PLC-like phosphodiesterases"/>
    <property type="match status" value="1"/>
</dbReference>
<dbReference type="OrthoDB" id="384721at2"/>